<keyword evidence="6" id="KW-0408">Iron</keyword>
<dbReference type="Pfam" id="PF02810">
    <property type="entry name" value="SEC-C"/>
    <property type="match status" value="1"/>
</dbReference>
<sequence>MTQTPLDAPCPCASGRTFVECCGHLDPRIWDEHALGRMPGNLTDPQWKHLVANQPQCEYRGELLPPGVLVKDLSDSYHWQGLAHSVCEKSNARAARTNASGTLQKSVWRETEIVAPEENSDKILELVRILYRDEAEPFFGRKLRSLESPHVLRYTVGSYYRPHADSDDLNLDTQRWEKKLDRDLSLLFYLDDDYEGGEIVFPNFNFRIRPQAGTLLMFPSDCRYLHGVLPVTQGVRHTIVSWCALEP</sequence>
<evidence type="ECO:0000256" key="4">
    <source>
        <dbReference type="ARBA" id="ARBA00022964"/>
    </source>
</evidence>
<organism evidence="8 9">
    <name type="scientific">Congregibacter brevis</name>
    <dbReference type="NCBI Taxonomy" id="3081201"/>
    <lineage>
        <taxon>Bacteria</taxon>
        <taxon>Pseudomonadati</taxon>
        <taxon>Pseudomonadota</taxon>
        <taxon>Gammaproteobacteria</taxon>
        <taxon>Cellvibrionales</taxon>
        <taxon>Halieaceae</taxon>
        <taxon>Congregibacter</taxon>
    </lineage>
</organism>
<keyword evidence="3" id="KW-0847">Vitamin C</keyword>
<comment type="cofactor">
    <cofactor evidence="1">
        <name>L-ascorbate</name>
        <dbReference type="ChEBI" id="CHEBI:38290"/>
    </cofactor>
</comment>
<protein>
    <submittedName>
        <fullName evidence="8">2OG-Fe(II) oxygenase</fullName>
    </submittedName>
</protein>
<dbReference type="EMBL" id="CP136865">
    <property type="protein sequence ID" value="WOJ96953.1"/>
    <property type="molecule type" value="Genomic_DNA"/>
</dbReference>
<reference evidence="8 9" key="1">
    <citation type="submission" date="2023-10" db="EMBL/GenBank/DDBJ databases">
        <title>Two novel species belonging to the OM43/NOR5 clade.</title>
        <authorList>
            <person name="Park M."/>
        </authorList>
    </citation>
    <scope>NUCLEOTIDE SEQUENCE [LARGE SCALE GENOMIC DNA]</scope>
    <source>
        <strain evidence="8 9">IMCC45268</strain>
    </source>
</reference>
<dbReference type="RefSeq" id="WP_407327639.1">
    <property type="nucleotide sequence ID" value="NZ_CP136865.1"/>
</dbReference>
<gene>
    <name evidence="8" type="ORF">R0137_17180</name>
</gene>
<dbReference type="InterPro" id="IPR044862">
    <property type="entry name" value="Pro_4_hyd_alph_FE2OG_OXY"/>
</dbReference>
<keyword evidence="2" id="KW-0479">Metal-binding</keyword>
<dbReference type="PROSITE" id="PS51471">
    <property type="entry name" value="FE2OG_OXY"/>
    <property type="match status" value="1"/>
</dbReference>
<dbReference type="Pfam" id="PF13640">
    <property type="entry name" value="2OG-FeII_Oxy_3"/>
    <property type="match status" value="1"/>
</dbReference>
<evidence type="ECO:0000313" key="9">
    <source>
        <dbReference type="Proteomes" id="UP001626549"/>
    </source>
</evidence>
<dbReference type="PANTHER" id="PTHR10869:SF246">
    <property type="entry name" value="TRANSMEMBRANE PROLYL 4-HYDROXYLASE"/>
    <property type="match status" value="1"/>
</dbReference>
<dbReference type="PANTHER" id="PTHR10869">
    <property type="entry name" value="PROLYL 4-HYDROXYLASE ALPHA SUBUNIT"/>
    <property type="match status" value="1"/>
</dbReference>
<dbReference type="InterPro" id="IPR004027">
    <property type="entry name" value="SEC_C_motif"/>
</dbReference>
<dbReference type="InterPro" id="IPR006620">
    <property type="entry name" value="Pro_4_hyd_alph"/>
</dbReference>
<evidence type="ECO:0000256" key="3">
    <source>
        <dbReference type="ARBA" id="ARBA00022896"/>
    </source>
</evidence>
<dbReference type="Gene3D" id="2.60.120.620">
    <property type="entry name" value="q2cbj1_9rhob like domain"/>
    <property type="match status" value="1"/>
</dbReference>
<evidence type="ECO:0000313" key="8">
    <source>
        <dbReference type="EMBL" id="WOJ96953.1"/>
    </source>
</evidence>
<feature type="domain" description="Fe2OG dioxygenase" evidence="7">
    <location>
        <begin position="145"/>
        <end position="245"/>
    </location>
</feature>
<evidence type="ECO:0000256" key="5">
    <source>
        <dbReference type="ARBA" id="ARBA00023002"/>
    </source>
</evidence>
<keyword evidence="5" id="KW-0560">Oxidoreductase</keyword>
<keyword evidence="4" id="KW-0223">Dioxygenase</keyword>
<evidence type="ECO:0000256" key="2">
    <source>
        <dbReference type="ARBA" id="ARBA00022723"/>
    </source>
</evidence>
<evidence type="ECO:0000256" key="1">
    <source>
        <dbReference type="ARBA" id="ARBA00001961"/>
    </source>
</evidence>
<dbReference type="InterPro" id="IPR045054">
    <property type="entry name" value="P4HA-like"/>
</dbReference>
<dbReference type="InterPro" id="IPR005123">
    <property type="entry name" value="Oxoglu/Fe-dep_dioxygenase_dom"/>
</dbReference>
<evidence type="ECO:0000256" key="6">
    <source>
        <dbReference type="ARBA" id="ARBA00023004"/>
    </source>
</evidence>
<accession>A0ABZ0IE51</accession>
<name>A0ABZ0IE51_9GAMM</name>
<proteinExistence type="predicted"/>
<keyword evidence="9" id="KW-1185">Reference proteome</keyword>
<evidence type="ECO:0000259" key="7">
    <source>
        <dbReference type="PROSITE" id="PS51471"/>
    </source>
</evidence>
<dbReference type="Proteomes" id="UP001626549">
    <property type="component" value="Chromosome"/>
</dbReference>
<dbReference type="SMART" id="SM00702">
    <property type="entry name" value="P4Hc"/>
    <property type="match status" value="1"/>
</dbReference>